<evidence type="ECO:0000313" key="2">
    <source>
        <dbReference type="EMBL" id="MED6217497.1"/>
    </source>
</evidence>
<gene>
    <name evidence="2" type="ORF">PIB30_018307</name>
</gene>
<name>A0ABU6Z4G5_9FABA</name>
<feature type="region of interest" description="Disordered" evidence="1">
    <location>
        <begin position="20"/>
        <end position="40"/>
    </location>
</feature>
<proteinExistence type="predicted"/>
<organism evidence="2 3">
    <name type="scientific">Stylosanthes scabra</name>
    <dbReference type="NCBI Taxonomy" id="79078"/>
    <lineage>
        <taxon>Eukaryota</taxon>
        <taxon>Viridiplantae</taxon>
        <taxon>Streptophyta</taxon>
        <taxon>Embryophyta</taxon>
        <taxon>Tracheophyta</taxon>
        <taxon>Spermatophyta</taxon>
        <taxon>Magnoliopsida</taxon>
        <taxon>eudicotyledons</taxon>
        <taxon>Gunneridae</taxon>
        <taxon>Pentapetalae</taxon>
        <taxon>rosids</taxon>
        <taxon>fabids</taxon>
        <taxon>Fabales</taxon>
        <taxon>Fabaceae</taxon>
        <taxon>Papilionoideae</taxon>
        <taxon>50 kb inversion clade</taxon>
        <taxon>dalbergioids sensu lato</taxon>
        <taxon>Dalbergieae</taxon>
        <taxon>Pterocarpus clade</taxon>
        <taxon>Stylosanthes</taxon>
    </lineage>
</organism>
<evidence type="ECO:0000256" key="1">
    <source>
        <dbReference type="SAM" id="MobiDB-lite"/>
    </source>
</evidence>
<protein>
    <submittedName>
        <fullName evidence="2">Uncharacterized protein</fullName>
    </submittedName>
</protein>
<reference evidence="2 3" key="1">
    <citation type="journal article" date="2023" name="Plants (Basel)">
        <title>Bridging the Gap: Combining Genomics and Transcriptomics Approaches to Understand Stylosanthes scabra, an Orphan Legume from the Brazilian Caatinga.</title>
        <authorList>
            <person name="Ferreira-Neto J.R.C."/>
            <person name="da Silva M.D."/>
            <person name="Binneck E."/>
            <person name="de Melo N.F."/>
            <person name="da Silva R.H."/>
            <person name="de Melo A.L.T.M."/>
            <person name="Pandolfi V."/>
            <person name="Bustamante F.O."/>
            <person name="Brasileiro-Vidal A.C."/>
            <person name="Benko-Iseppon A.M."/>
        </authorList>
    </citation>
    <scope>NUCLEOTIDE SEQUENCE [LARGE SCALE GENOMIC DNA]</scope>
    <source>
        <tissue evidence="2">Leaves</tissue>
    </source>
</reference>
<keyword evidence="3" id="KW-1185">Reference proteome</keyword>
<dbReference type="Proteomes" id="UP001341840">
    <property type="component" value="Unassembled WGS sequence"/>
</dbReference>
<sequence>MGLACRQISNFVTRPFATSPQGLCNGNPTRTPTPSVFGSSYDQKPFVPAIDGRRPSAEVGAPISPTVDRVVALAKSAPTAAEQGI</sequence>
<evidence type="ECO:0000313" key="3">
    <source>
        <dbReference type="Proteomes" id="UP001341840"/>
    </source>
</evidence>
<dbReference type="EMBL" id="JASCZI010271915">
    <property type="protein sequence ID" value="MED6217497.1"/>
    <property type="molecule type" value="Genomic_DNA"/>
</dbReference>
<comment type="caution">
    <text evidence="2">The sequence shown here is derived from an EMBL/GenBank/DDBJ whole genome shotgun (WGS) entry which is preliminary data.</text>
</comment>
<accession>A0ABU6Z4G5</accession>